<dbReference type="PANTHER" id="PTHR15818">
    <property type="entry name" value="G PATCH AND KOW-CONTAINING"/>
    <property type="match status" value="1"/>
</dbReference>
<keyword evidence="3" id="KW-0677">Repeat</keyword>
<feature type="domain" description="G-patch" evidence="6">
    <location>
        <begin position="189"/>
        <end position="235"/>
    </location>
</feature>
<evidence type="ECO:0000256" key="2">
    <source>
        <dbReference type="ARBA" id="ARBA00010966"/>
    </source>
</evidence>
<dbReference type="Pfam" id="PF12656">
    <property type="entry name" value="G-patch_2"/>
    <property type="match status" value="1"/>
</dbReference>
<keyword evidence="8" id="KW-1185">Reference proteome</keyword>
<comment type="similarity">
    <text evidence="2">Belongs to the MOS2 family.</text>
</comment>
<feature type="region of interest" description="Disordered" evidence="5">
    <location>
        <begin position="159"/>
        <end position="185"/>
    </location>
</feature>
<dbReference type="EMBL" id="CASHTH010000480">
    <property type="protein sequence ID" value="CAI8002421.1"/>
    <property type="molecule type" value="Genomic_DNA"/>
</dbReference>
<dbReference type="InterPro" id="IPR041994">
    <property type="entry name" value="GPKOW_KOW2"/>
</dbReference>
<evidence type="ECO:0000256" key="4">
    <source>
        <dbReference type="ARBA" id="ARBA00023242"/>
    </source>
</evidence>
<feature type="region of interest" description="Disordered" evidence="5">
    <location>
        <begin position="1"/>
        <end position="53"/>
    </location>
</feature>
<feature type="compositionally biased region" description="Low complexity" evidence="5">
    <location>
        <begin position="1"/>
        <end position="13"/>
    </location>
</feature>
<dbReference type="InterPro" id="IPR026822">
    <property type="entry name" value="Spp2/MOS2_G-patch"/>
</dbReference>
<organism evidence="7 8">
    <name type="scientific">Geodia barretti</name>
    <name type="common">Barrett's horny sponge</name>
    <dbReference type="NCBI Taxonomy" id="519541"/>
    <lineage>
        <taxon>Eukaryota</taxon>
        <taxon>Metazoa</taxon>
        <taxon>Porifera</taxon>
        <taxon>Demospongiae</taxon>
        <taxon>Heteroscleromorpha</taxon>
        <taxon>Tetractinellida</taxon>
        <taxon>Astrophorina</taxon>
        <taxon>Geodiidae</taxon>
        <taxon>Geodia</taxon>
    </lineage>
</organism>
<dbReference type="Gene3D" id="2.30.30.140">
    <property type="match status" value="1"/>
</dbReference>
<proteinExistence type="inferred from homology"/>
<protein>
    <submittedName>
        <fullName evidence="7">G-patch domain and KOW motifs-containing protein</fullName>
    </submittedName>
</protein>
<comment type="caution">
    <text evidence="7">The sequence shown here is derived from an EMBL/GenBank/DDBJ whole genome shotgun (WGS) entry which is preliminary data.</text>
</comment>
<gene>
    <name evidence="7" type="ORF">GBAR_LOCUS3389</name>
</gene>
<dbReference type="InterPro" id="IPR045166">
    <property type="entry name" value="Spp2-like"/>
</dbReference>
<accession>A0AA35W186</accession>
<evidence type="ECO:0000256" key="5">
    <source>
        <dbReference type="SAM" id="MobiDB-lite"/>
    </source>
</evidence>
<dbReference type="PANTHER" id="PTHR15818:SF2">
    <property type="entry name" value="G-PATCH DOMAIN AND KOW MOTIFS-CONTAINING PROTEIN"/>
    <property type="match status" value="1"/>
</dbReference>
<dbReference type="Proteomes" id="UP001174909">
    <property type="component" value="Unassembled WGS sequence"/>
</dbReference>
<evidence type="ECO:0000256" key="1">
    <source>
        <dbReference type="ARBA" id="ARBA00004123"/>
    </source>
</evidence>
<evidence type="ECO:0000256" key="3">
    <source>
        <dbReference type="ARBA" id="ARBA00022737"/>
    </source>
</evidence>
<evidence type="ECO:0000313" key="7">
    <source>
        <dbReference type="EMBL" id="CAI8002421.1"/>
    </source>
</evidence>
<dbReference type="GO" id="GO:0000398">
    <property type="term" value="P:mRNA splicing, via spliceosome"/>
    <property type="evidence" value="ECO:0007669"/>
    <property type="project" value="InterPro"/>
</dbReference>
<feature type="compositionally biased region" description="Basic and acidic residues" evidence="5">
    <location>
        <begin position="236"/>
        <end position="251"/>
    </location>
</feature>
<evidence type="ECO:0000313" key="8">
    <source>
        <dbReference type="Proteomes" id="UP001174909"/>
    </source>
</evidence>
<comment type="subcellular location">
    <subcellularLocation>
        <location evidence="1">Nucleus</location>
    </subcellularLocation>
</comment>
<dbReference type="InterPro" id="IPR014722">
    <property type="entry name" value="Rib_uL2_dom2"/>
</dbReference>
<dbReference type="AlphaFoldDB" id="A0AA35W186"/>
<name>A0AA35W186_GEOBA</name>
<dbReference type="GO" id="GO:0005681">
    <property type="term" value="C:spliceosomal complex"/>
    <property type="evidence" value="ECO:0007669"/>
    <property type="project" value="TreeGrafter"/>
</dbReference>
<feature type="region of interest" description="Disordered" evidence="5">
    <location>
        <begin position="351"/>
        <end position="457"/>
    </location>
</feature>
<dbReference type="GO" id="GO:0003676">
    <property type="term" value="F:nucleic acid binding"/>
    <property type="evidence" value="ECO:0007669"/>
    <property type="project" value="InterPro"/>
</dbReference>
<dbReference type="SMART" id="SM00443">
    <property type="entry name" value="G_patch"/>
    <property type="match status" value="1"/>
</dbReference>
<feature type="region of interest" description="Disordered" evidence="5">
    <location>
        <begin position="228"/>
        <end position="254"/>
    </location>
</feature>
<keyword evidence="4" id="KW-0539">Nucleus</keyword>
<dbReference type="Pfam" id="PF25088">
    <property type="entry name" value="GPKOW_C"/>
    <property type="match status" value="1"/>
</dbReference>
<evidence type="ECO:0000259" key="6">
    <source>
        <dbReference type="PROSITE" id="PS50174"/>
    </source>
</evidence>
<dbReference type="InterPro" id="IPR000467">
    <property type="entry name" value="G_patch_dom"/>
</dbReference>
<dbReference type="InterPro" id="IPR005824">
    <property type="entry name" value="KOW"/>
</dbReference>
<dbReference type="Gene3D" id="2.30.30.30">
    <property type="match status" value="1"/>
</dbReference>
<feature type="compositionally biased region" description="Basic and acidic residues" evidence="5">
    <location>
        <begin position="370"/>
        <end position="417"/>
    </location>
</feature>
<dbReference type="CDD" id="cd13153">
    <property type="entry name" value="KOW_GPKOW_B"/>
    <property type="match status" value="1"/>
</dbReference>
<dbReference type="PROSITE" id="PS50174">
    <property type="entry name" value="G_PATCH"/>
    <property type="match status" value="1"/>
</dbReference>
<sequence>MASNKSSSAAPSGSTGGGISFSIAKKSQSSLGGKVGGFAEAMGGRGDTKNGQGAAKDFVYSFERGNIHSSNPVPKKKDYVIPLIRKVVWRGVEEGEGGKTEGVSGGVSNTDQAKTNEKLTLDKEAAKAILSDLKIAKSEEGEEGDGGQMIPLLLQNKPPVREDSETGELADLSMRPEPSTADDYEEMPIGEFGKAMLRGMGWKDGTAIGKSNKGMLAPVEFIPRLGKLGLGAAPKPQEKPTKGRRPGEPKKKVVQGPYIGADGRVKHMRLIGEDIPEQPIQGTSIRTLSEPHGCVSAGYTTGNCARVLSGPHMGLCGKIVSADEDKGRVGLRLAINAQVIDFSKHHLELIPKEEYDKPPARPQPTSKEYGLIKRKGESNSRDEPSSSKDHLSTEIEVQSGREFRENKKRRADRESNHKRAKRCKHSEKSDAPLVKSGGTTEAGSSGSGSTGGGHKEVSRERLWVAPYLRVRIVDTSFKRGKYYNNKVEILDVVSGDECVCRTADGNNLEGVRQGMLETVVPKTENAAVMIVGGKKHRGQVGRLLERDSKNYRATVELVYSSTILTVDYDDICEFTGDVED</sequence>
<dbReference type="SMART" id="SM00739">
    <property type="entry name" value="KOW"/>
    <property type="match status" value="2"/>
</dbReference>
<reference evidence="7" key="1">
    <citation type="submission" date="2023-03" db="EMBL/GenBank/DDBJ databases">
        <authorList>
            <person name="Steffen K."/>
            <person name="Cardenas P."/>
        </authorList>
    </citation>
    <scope>NUCLEOTIDE SEQUENCE</scope>
</reference>